<reference evidence="5 6" key="1">
    <citation type="submission" date="2019-01" db="EMBL/GenBank/DDBJ databases">
        <authorList>
            <person name="Chen W.-M."/>
        </authorList>
    </citation>
    <scope>NUCLEOTIDE SEQUENCE [LARGE SCALE GENOMIC DNA]</scope>
    <source>
        <strain evidence="5 6">CCP-7</strain>
    </source>
</reference>
<keyword evidence="6" id="KW-1185">Reference proteome</keyword>
<sequence length="286" mass="29657">MIVGWIGRAGAIIVGTMFLATACAPGRACHPETNVQLPDERKVLGAVTNGQAGRDLAAAIFAGDADDVRRRLTRDPQLASTHVPPVAYPDFAPDGQFGDLLTFAVARCDGSMLDTLLALKVPPAIQGDALTLAIATRAHDLAEKLLAAGADANGGKGSPRVPPLVTAAEHEDVDAANLLLRHGADPNARDGADITVLQTVVDADSMQVAEALIAHGGDPWAVSAGGAIPARGIWEPLRIGSPAEEAARQRLIAKLQRKGAPWPPPDPKQVSAMVRDGAWPPAGLKP</sequence>
<keyword evidence="1" id="KW-0677">Repeat</keyword>
<proteinExistence type="predicted"/>
<dbReference type="OrthoDB" id="7543799at2"/>
<evidence type="ECO:0000256" key="2">
    <source>
        <dbReference type="ARBA" id="ARBA00023043"/>
    </source>
</evidence>
<dbReference type="AlphaFoldDB" id="A0A437LZR6"/>
<dbReference type="SUPFAM" id="SSF48403">
    <property type="entry name" value="Ankyrin repeat"/>
    <property type="match status" value="1"/>
</dbReference>
<organism evidence="5 6">
    <name type="scientific">Sphingomonas crocodyli</name>
    <dbReference type="NCBI Taxonomy" id="1979270"/>
    <lineage>
        <taxon>Bacteria</taxon>
        <taxon>Pseudomonadati</taxon>
        <taxon>Pseudomonadota</taxon>
        <taxon>Alphaproteobacteria</taxon>
        <taxon>Sphingomonadales</taxon>
        <taxon>Sphingomonadaceae</taxon>
        <taxon>Sphingomonas</taxon>
    </lineage>
</organism>
<comment type="caution">
    <text evidence="5">The sequence shown here is derived from an EMBL/GenBank/DDBJ whole genome shotgun (WGS) entry which is preliminary data.</text>
</comment>
<evidence type="ECO:0000313" key="6">
    <source>
        <dbReference type="Proteomes" id="UP000282971"/>
    </source>
</evidence>
<protein>
    <submittedName>
        <fullName evidence="5">Ankyrin repeat domain-containing protein</fullName>
    </submittedName>
</protein>
<accession>A0A437LZR6</accession>
<dbReference type="PROSITE" id="PS50297">
    <property type="entry name" value="ANK_REP_REGION"/>
    <property type="match status" value="1"/>
</dbReference>
<dbReference type="EMBL" id="SACN01000002">
    <property type="protein sequence ID" value="RVT90813.1"/>
    <property type="molecule type" value="Genomic_DNA"/>
</dbReference>
<dbReference type="InterPro" id="IPR050745">
    <property type="entry name" value="Multifunctional_regulatory"/>
</dbReference>
<dbReference type="Gene3D" id="1.25.40.20">
    <property type="entry name" value="Ankyrin repeat-containing domain"/>
    <property type="match status" value="1"/>
</dbReference>
<feature type="region of interest" description="Disordered" evidence="4">
    <location>
        <begin position="256"/>
        <end position="286"/>
    </location>
</feature>
<dbReference type="InterPro" id="IPR002110">
    <property type="entry name" value="Ankyrin_rpt"/>
</dbReference>
<evidence type="ECO:0000313" key="5">
    <source>
        <dbReference type="EMBL" id="RVT90813.1"/>
    </source>
</evidence>
<evidence type="ECO:0000256" key="4">
    <source>
        <dbReference type="SAM" id="MobiDB-lite"/>
    </source>
</evidence>
<name>A0A437LZR6_9SPHN</name>
<dbReference type="PROSITE" id="PS50088">
    <property type="entry name" value="ANK_REPEAT"/>
    <property type="match status" value="1"/>
</dbReference>
<dbReference type="InterPro" id="IPR036770">
    <property type="entry name" value="Ankyrin_rpt-contain_sf"/>
</dbReference>
<evidence type="ECO:0000256" key="3">
    <source>
        <dbReference type="PROSITE-ProRule" id="PRU00023"/>
    </source>
</evidence>
<feature type="repeat" description="ANK" evidence="3">
    <location>
        <begin position="163"/>
        <end position="191"/>
    </location>
</feature>
<dbReference type="PANTHER" id="PTHR24189:SF50">
    <property type="entry name" value="ANKYRIN REPEAT AND SOCS BOX PROTEIN 2"/>
    <property type="match status" value="1"/>
</dbReference>
<dbReference type="Pfam" id="PF00023">
    <property type="entry name" value="Ank"/>
    <property type="match status" value="1"/>
</dbReference>
<gene>
    <name evidence="5" type="ORF">EOD43_14795</name>
</gene>
<dbReference type="Proteomes" id="UP000282971">
    <property type="component" value="Unassembled WGS sequence"/>
</dbReference>
<keyword evidence="2 3" id="KW-0040">ANK repeat</keyword>
<evidence type="ECO:0000256" key="1">
    <source>
        <dbReference type="ARBA" id="ARBA00022737"/>
    </source>
</evidence>
<dbReference type="RefSeq" id="WP_127744829.1">
    <property type="nucleotide sequence ID" value="NZ_SACN01000002.1"/>
</dbReference>
<dbReference type="PANTHER" id="PTHR24189">
    <property type="entry name" value="MYOTROPHIN"/>
    <property type="match status" value="1"/>
</dbReference>